<evidence type="ECO:0000256" key="1">
    <source>
        <dbReference type="SAM" id="MobiDB-lite"/>
    </source>
</evidence>
<protein>
    <submittedName>
        <fullName evidence="2">Uncharacterized protein</fullName>
    </submittedName>
</protein>
<accession>W9QX80</accession>
<gene>
    <name evidence="2" type="ORF">L484_013655</name>
</gene>
<evidence type="ECO:0000313" key="3">
    <source>
        <dbReference type="Proteomes" id="UP000030645"/>
    </source>
</evidence>
<name>W9QX80_9ROSA</name>
<evidence type="ECO:0000313" key="2">
    <source>
        <dbReference type="EMBL" id="EXB41578.1"/>
    </source>
</evidence>
<keyword evidence="3" id="KW-1185">Reference proteome</keyword>
<dbReference type="EMBL" id="KE343797">
    <property type="protein sequence ID" value="EXB41578.1"/>
    <property type="molecule type" value="Genomic_DNA"/>
</dbReference>
<dbReference type="Proteomes" id="UP000030645">
    <property type="component" value="Unassembled WGS sequence"/>
</dbReference>
<organism evidence="2 3">
    <name type="scientific">Morus notabilis</name>
    <dbReference type="NCBI Taxonomy" id="981085"/>
    <lineage>
        <taxon>Eukaryota</taxon>
        <taxon>Viridiplantae</taxon>
        <taxon>Streptophyta</taxon>
        <taxon>Embryophyta</taxon>
        <taxon>Tracheophyta</taxon>
        <taxon>Spermatophyta</taxon>
        <taxon>Magnoliopsida</taxon>
        <taxon>eudicotyledons</taxon>
        <taxon>Gunneridae</taxon>
        <taxon>Pentapetalae</taxon>
        <taxon>rosids</taxon>
        <taxon>fabids</taxon>
        <taxon>Rosales</taxon>
        <taxon>Moraceae</taxon>
        <taxon>Moreae</taxon>
        <taxon>Morus</taxon>
    </lineage>
</organism>
<feature type="region of interest" description="Disordered" evidence="1">
    <location>
        <begin position="54"/>
        <end position="73"/>
    </location>
</feature>
<reference evidence="3" key="1">
    <citation type="submission" date="2013-01" db="EMBL/GenBank/DDBJ databases">
        <title>Draft Genome Sequence of a Mulberry Tree, Morus notabilis C.K. Schneid.</title>
        <authorList>
            <person name="He N."/>
            <person name="Zhao S."/>
        </authorList>
    </citation>
    <scope>NUCLEOTIDE SEQUENCE</scope>
</reference>
<dbReference type="AlphaFoldDB" id="W9QX80"/>
<proteinExistence type="predicted"/>
<sequence length="105" mass="12190">MKEYWIKESWTKLCIVGPGGHMSSDFREVDPIAFLKTGNEVLMKSEGRELLSYDLEKENGKQGEEENEEESKQRLIPKEIWLGLRASPNVVFDYGKPKEFYKCIS</sequence>